<dbReference type="PATRIC" id="fig|172049.5.peg.1510"/>
<dbReference type="EMBL" id="LGFD01000010">
    <property type="protein sequence ID" value="KUK18010.1"/>
    <property type="molecule type" value="Genomic_DNA"/>
</dbReference>
<name>A0A117L1K5_9EURY</name>
<organism evidence="1 2">
    <name type="scientific">Thermococcus sibiricus</name>
    <dbReference type="NCBI Taxonomy" id="172049"/>
    <lineage>
        <taxon>Archaea</taxon>
        <taxon>Methanobacteriati</taxon>
        <taxon>Methanobacteriota</taxon>
        <taxon>Thermococci</taxon>
        <taxon>Thermococcales</taxon>
        <taxon>Thermococcaceae</taxon>
        <taxon>Thermococcus</taxon>
    </lineage>
</organism>
<gene>
    <name evidence="1" type="ORF">XD54_0737</name>
</gene>
<dbReference type="AlphaFoldDB" id="A0A117L1K5"/>
<reference evidence="2" key="1">
    <citation type="journal article" date="2015" name="MBio">
        <title>Genome-Resolved Metagenomic Analysis Reveals Roles for Candidate Phyla and Other Microbial Community Members in Biogeochemical Transformations in Oil Reservoirs.</title>
        <authorList>
            <person name="Hu P."/>
            <person name="Tom L."/>
            <person name="Singh A."/>
            <person name="Thomas B.C."/>
            <person name="Baker B.J."/>
            <person name="Piceno Y.M."/>
            <person name="Andersen G.L."/>
            <person name="Banfield J.F."/>
        </authorList>
    </citation>
    <scope>NUCLEOTIDE SEQUENCE [LARGE SCALE GENOMIC DNA]</scope>
</reference>
<dbReference type="Proteomes" id="UP000053911">
    <property type="component" value="Unassembled WGS sequence"/>
</dbReference>
<evidence type="ECO:0000313" key="2">
    <source>
        <dbReference type="Proteomes" id="UP000053911"/>
    </source>
</evidence>
<sequence>MVISMPTMIKKDLRKFMKELKLHYDDVWHVPSSEYLKNPDFVVVDPKTGKKMKVSFVSLDDGEVVSVVYDDLS</sequence>
<protein>
    <submittedName>
        <fullName evidence="1">Uncharacterized protein</fullName>
    </submittedName>
</protein>
<evidence type="ECO:0000313" key="1">
    <source>
        <dbReference type="EMBL" id="KUK18010.1"/>
    </source>
</evidence>
<proteinExistence type="predicted"/>
<comment type="caution">
    <text evidence="1">The sequence shown here is derived from an EMBL/GenBank/DDBJ whole genome shotgun (WGS) entry which is preliminary data.</text>
</comment>
<accession>A0A117L1K5</accession>